<reference evidence="1 2" key="2">
    <citation type="submission" date="2018-11" db="EMBL/GenBank/DDBJ databases">
        <authorList>
            <consortium name="Pathogen Informatics"/>
        </authorList>
    </citation>
    <scope>NUCLEOTIDE SEQUENCE [LARGE SCALE GENOMIC DNA]</scope>
</reference>
<keyword evidence="2" id="KW-1185">Reference proteome</keyword>
<dbReference type="WBParaSite" id="OFLC_0001609301-mRNA-1">
    <property type="protein sequence ID" value="OFLC_0001609301-mRNA-1"/>
    <property type="gene ID" value="OFLC_0001609301"/>
</dbReference>
<protein>
    <submittedName>
        <fullName evidence="3">Alpha-carbonic anhydrase domain-containing protein</fullName>
    </submittedName>
</protein>
<sequence length="116" mass="12846">MVNTTGNFDVHLSNYIEFLEENSSKSISSAPVPGIWSGPDYHEMNISHNKQLQRDEVCSNTLGVITKKYTFCAIPEVTVCAAAPKLSKPVEIALSSAFRPVIVNKEKVSLSMKYPR</sequence>
<dbReference type="EMBL" id="UZAJ01043976">
    <property type="protein sequence ID" value="VDP26910.1"/>
    <property type="molecule type" value="Genomic_DNA"/>
</dbReference>
<name>A0A183I8L8_9BILA</name>
<accession>A0A183I8L8</accession>
<dbReference type="Proteomes" id="UP000267606">
    <property type="component" value="Unassembled WGS sequence"/>
</dbReference>
<evidence type="ECO:0000313" key="1">
    <source>
        <dbReference type="EMBL" id="VDP26910.1"/>
    </source>
</evidence>
<organism evidence="3">
    <name type="scientific">Onchocerca flexuosa</name>
    <dbReference type="NCBI Taxonomy" id="387005"/>
    <lineage>
        <taxon>Eukaryota</taxon>
        <taxon>Metazoa</taxon>
        <taxon>Ecdysozoa</taxon>
        <taxon>Nematoda</taxon>
        <taxon>Chromadorea</taxon>
        <taxon>Rhabditida</taxon>
        <taxon>Spirurina</taxon>
        <taxon>Spiruromorpha</taxon>
        <taxon>Filarioidea</taxon>
        <taxon>Onchocercidae</taxon>
        <taxon>Onchocerca</taxon>
    </lineage>
</organism>
<reference evidence="3" key="1">
    <citation type="submission" date="2016-06" db="UniProtKB">
        <authorList>
            <consortium name="WormBaseParasite"/>
        </authorList>
    </citation>
    <scope>IDENTIFICATION</scope>
</reference>
<gene>
    <name evidence="1" type="ORF">OFLC_LOCUS16080</name>
</gene>
<dbReference type="AlphaFoldDB" id="A0A183I8L8"/>
<evidence type="ECO:0000313" key="2">
    <source>
        <dbReference type="Proteomes" id="UP000267606"/>
    </source>
</evidence>
<proteinExistence type="predicted"/>
<evidence type="ECO:0000313" key="3">
    <source>
        <dbReference type="WBParaSite" id="OFLC_0001609301-mRNA-1"/>
    </source>
</evidence>